<evidence type="ECO:0000313" key="2">
    <source>
        <dbReference type="Proteomes" id="UP001367508"/>
    </source>
</evidence>
<organism evidence="1 2">
    <name type="scientific">Canavalia gladiata</name>
    <name type="common">Sword bean</name>
    <name type="synonym">Dolichos gladiatus</name>
    <dbReference type="NCBI Taxonomy" id="3824"/>
    <lineage>
        <taxon>Eukaryota</taxon>
        <taxon>Viridiplantae</taxon>
        <taxon>Streptophyta</taxon>
        <taxon>Embryophyta</taxon>
        <taxon>Tracheophyta</taxon>
        <taxon>Spermatophyta</taxon>
        <taxon>Magnoliopsida</taxon>
        <taxon>eudicotyledons</taxon>
        <taxon>Gunneridae</taxon>
        <taxon>Pentapetalae</taxon>
        <taxon>rosids</taxon>
        <taxon>fabids</taxon>
        <taxon>Fabales</taxon>
        <taxon>Fabaceae</taxon>
        <taxon>Papilionoideae</taxon>
        <taxon>50 kb inversion clade</taxon>
        <taxon>NPAAA clade</taxon>
        <taxon>indigoferoid/millettioid clade</taxon>
        <taxon>Phaseoleae</taxon>
        <taxon>Canavalia</taxon>
    </lineage>
</organism>
<keyword evidence="2" id="KW-1185">Reference proteome</keyword>
<comment type="caution">
    <text evidence="1">The sequence shown here is derived from an EMBL/GenBank/DDBJ whole genome shotgun (WGS) entry which is preliminary data.</text>
</comment>
<sequence length="307" mass="34364">MVGGHLHVGGCALWHFGTNSLSYKSAEHVSEMQGIAIKSALHSQLRIDQSRGHFDGHFLHGSSSSRILSRDLIDYLYAHLCCPMVMMGQILVQFLVPVVEFSRATYPILLLRLTDLLLLGLKRSSLVPALVTIIQALPLSFTYPMVLVIPGFKANKASRGSNLGIQLRIRLAAATPVRFRESFFSALLRHYLGYSLGLRSRMVTQSLQSMALFDWIKECSFGYGRAPTFEHSPAITLVLSTLKMFNVAPCYCFDLEDLRPASFMLQEHTCFTTWSTDLVEDYEILRSKLGSIRFEASLGRVHEEGDA</sequence>
<reference evidence="1 2" key="1">
    <citation type="submission" date="2024-01" db="EMBL/GenBank/DDBJ databases">
        <title>The genomes of 5 underutilized Papilionoideae crops provide insights into root nodulation and disease resistanc.</title>
        <authorList>
            <person name="Jiang F."/>
        </authorList>
    </citation>
    <scope>NUCLEOTIDE SEQUENCE [LARGE SCALE GENOMIC DNA]</scope>
    <source>
        <strain evidence="1">LVBAO_FW01</strain>
        <tissue evidence="1">Leaves</tissue>
    </source>
</reference>
<dbReference type="Proteomes" id="UP001367508">
    <property type="component" value="Unassembled WGS sequence"/>
</dbReference>
<gene>
    <name evidence="1" type="ORF">VNO77_27196</name>
</gene>
<proteinExistence type="predicted"/>
<accession>A0AAN9Q692</accession>
<protein>
    <submittedName>
        <fullName evidence="1">Uncharacterized protein</fullName>
    </submittedName>
</protein>
<evidence type="ECO:0000313" key="1">
    <source>
        <dbReference type="EMBL" id="KAK7323706.1"/>
    </source>
</evidence>
<dbReference type="EMBL" id="JAYMYQ010000006">
    <property type="protein sequence ID" value="KAK7323706.1"/>
    <property type="molecule type" value="Genomic_DNA"/>
</dbReference>
<dbReference type="AlphaFoldDB" id="A0AAN9Q692"/>
<name>A0AAN9Q692_CANGL</name>